<keyword evidence="5" id="KW-1185">Reference proteome</keyword>
<dbReference type="Gene3D" id="1.10.600.10">
    <property type="entry name" value="Farnesyl Diphosphate Synthase"/>
    <property type="match status" value="1"/>
</dbReference>
<dbReference type="PANTHER" id="PTHR35201:SF4">
    <property type="entry name" value="BETA-PINACENE SYNTHASE-RELATED"/>
    <property type="match status" value="1"/>
</dbReference>
<comment type="caution">
    <text evidence="4">The sequence shown here is derived from an EMBL/GenBank/DDBJ whole genome shotgun (WGS) entry which is preliminary data.</text>
</comment>
<dbReference type="EC" id="4.2.3.-" evidence="2"/>
<keyword evidence="2" id="KW-0479">Metal-binding</keyword>
<feature type="region of interest" description="Disordered" evidence="3">
    <location>
        <begin position="323"/>
        <end position="365"/>
    </location>
</feature>
<accession>A0ABU6EY54</accession>
<evidence type="ECO:0000256" key="2">
    <source>
        <dbReference type="RuleBase" id="RU366034"/>
    </source>
</evidence>
<dbReference type="InterPro" id="IPR034686">
    <property type="entry name" value="Terpene_cyclase-like_2"/>
</dbReference>
<keyword evidence="2" id="KW-0460">Magnesium</keyword>
<dbReference type="EMBL" id="JAOZYC010000002">
    <property type="protein sequence ID" value="MEB8336302.1"/>
    <property type="molecule type" value="Genomic_DNA"/>
</dbReference>
<evidence type="ECO:0000313" key="4">
    <source>
        <dbReference type="EMBL" id="MEB8336302.1"/>
    </source>
</evidence>
<dbReference type="SFLD" id="SFLDG01020">
    <property type="entry name" value="Terpene_Cyclase_Like_2"/>
    <property type="match status" value="1"/>
</dbReference>
<dbReference type="InterPro" id="IPR008949">
    <property type="entry name" value="Isoprenoid_synthase_dom_sf"/>
</dbReference>
<evidence type="ECO:0000256" key="1">
    <source>
        <dbReference type="ARBA" id="ARBA00023239"/>
    </source>
</evidence>
<dbReference type="PANTHER" id="PTHR35201">
    <property type="entry name" value="TERPENE SYNTHASE"/>
    <property type="match status" value="1"/>
</dbReference>
<organism evidence="4 5">
    <name type="scientific">Streptomyces endophyticus</name>
    <dbReference type="NCBI Taxonomy" id="714166"/>
    <lineage>
        <taxon>Bacteria</taxon>
        <taxon>Bacillati</taxon>
        <taxon>Actinomycetota</taxon>
        <taxon>Actinomycetes</taxon>
        <taxon>Kitasatosporales</taxon>
        <taxon>Streptomycetaceae</taxon>
        <taxon>Streptomyces</taxon>
    </lineage>
</organism>
<evidence type="ECO:0000313" key="5">
    <source>
        <dbReference type="Proteomes" id="UP001354931"/>
    </source>
</evidence>
<protein>
    <recommendedName>
        <fullName evidence="2">Terpene synthase</fullName>
        <ecNumber evidence="2">4.2.3.-</ecNumber>
    </recommendedName>
</protein>
<comment type="similarity">
    <text evidence="2">Belongs to the terpene synthase family.</text>
</comment>
<dbReference type="Proteomes" id="UP001354931">
    <property type="component" value="Unassembled WGS sequence"/>
</dbReference>
<dbReference type="Pfam" id="PF19086">
    <property type="entry name" value="Terpene_syn_C_2"/>
    <property type="match status" value="1"/>
</dbReference>
<name>A0ABU6EY54_9ACTN</name>
<comment type="cofactor">
    <cofactor evidence="2">
        <name>Mg(2+)</name>
        <dbReference type="ChEBI" id="CHEBI:18420"/>
    </cofactor>
</comment>
<reference evidence="4 5" key="1">
    <citation type="submission" date="2022-10" db="EMBL/GenBank/DDBJ databases">
        <authorList>
            <person name="Xie J."/>
            <person name="Shen N."/>
        </authorList>
    </citation>
    <scope>NUCLEOTIDE SEQUENCE [LARGE SCALE GENOMIC DNA]</scope>
    <source>
        <strain evidence="4 5">YIM65594</strain>
    </source>
</reference>
<keyword evidence="1 2" id="KW-0456">Lyase</keyword>
<proteinExistence type="inferred from homology"/>
<sequence length="365" mass="41591">MIEGGFPRRLHPYWPKLQGRTRSWLLEMGLMPPDKVAKYADDLCYSDLVAGYYIGAPDELLATISDYSAWFFAWDDRHDRDVIHGRADNWRRLVAQLHEATEAPELHLDHRDPLVAGFADCLQRFYGSLSHTWNVRFARHFHPVIDAYDQEFRNRTAGIVPDVDAYIELRRQTFAHWIWIDLLEATAQYELPAWVRKTPAFMRAALAVQDFSAWYNDLCSLPKELAGNELHNLGISLIEHDGLSVAEAAAEVRRRVIGCVDDFLEAEVEVENIANGIEALGEKGKELSVAMRSCLGNMRNWFSSVYWFHHESGRYQVDDWEDRSNPPYVSDEPVGADAGPGAGRVPRQASHRVPDRVPEQAGECA</sequence>
<dbReference type="SUPFAM" id="SSF48576">
    <property type="entry name" value="Terpenoid synthases"/>
    <property type="match status" value="1"/>
</dbReference>
<gene>
    <name evidence="4" type="ORF">OKJ99_02030</name>
</gene>
<dbReference type="SFLD" id="SFLDS00005">
    <property type="entry name" value="Isoprenoid_Synthase_Type_I"/>
    <property type="match status" value="1"/>
</dbReference>
<evidence type="ECO:0000256" key="3">
    <source>
        <dbReference type="SAM" id="MobiDB-lite"/>
    </source>
</evidence>